<dbReference type="AlphaFoldDB" id="A0A1V6V2Y0"/>
<organism evidence="2 3">
    <name type="scientific">Penicillium coprophilum</name>
    <dbReference type="NCBI Taxonomy" id="36646"/>
    <lineage>
        <taxon>Eukaryota</taxon>
        <taxon>Fungi</taxon>
        <taxon>Dikarya</taxon>
        <taxon>Ascomycota</taxon>
        <taxon>Pezizomycotina</taxon>
        <taxon>Eurotiomycetes</taxon>
        <taxon>Eurotiomycetidae</taxon>
        <taxon>Eurotiales</taxon>
        <taxon>Aspergillaceae</taxon>
        <taxon>Penicillium</taxon>
    </lineage>
</organism>
<reference evidence="3" key="1">
    <citation type="journal article" date="2017" name="Nat. Microbiol.">
        <title>Global analysis of biosynthetic gene clusters reveals vast potential of secondary metabolite production in Penicillium species.</title>
        <authorList>
            <person name="Nielsen J.C."/>
            <person name="Grijseels S."/>
            <person name="Prigent S."/>
            <person name="Ji B."/>
            <person name="Dainat J."/>
            <person name="Nielsen K.F."/>
            <person name="Frisvad J.C."/>
            <person name="Workman M."/>
            <person name="Nielsen J."/>
        </authorList>
    </citation>
    <scope>NUCLEOTIDE SEQUENCE [LARGE SCALE GENOMIC DNA]</scope>
    <source>
        <strain evidence="3">IBT 31321</strain>
    </source>
</reference>
<gene>
    <name evidence="2" type="ORF">PENCOP_c002G05632</name>
</gene>
<dbReference type="SUPFAM" id="SSF52777">
    <property type="entry name" value="CoA-dependent acyltransferases"/>
    <property type="match status" value="1"/>
</dbReference>
<sequence>MLRVQIVGDGPEKSMATPNSPDPRDYCVLWCKMNSWGGFRQAAQDLQSRRSLRQGPICGLGDFTVESTVRVEPNFESHGRELNHEMLDVTRTVGCFTYMVPISFLLFPDTASGDFVKQVREQRVNAVRQIDCAAPILDQVQTHPCTFNFLEYTTSASSYASFKKVHADLGPLEGPRNRRCLTIDFEAAVSSNLLTVGAFFGTELFSRDTLTQLLDLWTANVRDLSTHDISCTPVASVKSAILMDAALESDRPVIEASLRSHHIPAKSVEEVLTATDMQTTMMLASLGSRSHMHRYDYVLEVEDLDRF</sequence>
<dbReference type="EMBL" id="MDDG01000002">
    <property type="protein sequence ID" value="OQE45030.1"/>
    <property type="molecule type" value="Genomic_DNA"/>
</dbReference>
<comment type="caution">
    <text evidence="2">The sequence shown here is derived from an EMBL/GenBank/DDBJ whole genome shotgun (WGS) entry which is preliminary data.</text>
</comment>
<dbReference type="Proteomes" id="UP000191500">
    <property type="component" value="Unassembled WGS sequence"/>
</dbReference>
<evidence type="ECO:0000313" key="2">
    <source>
        <dbReference type="EMBL" id="OQE45030.1"/>
    </source>
</evidence>
<keyword evidence="3" id="KW-1185">Reference proteome</keyword>
<proteinExistence type="predicted"/>
<dbReference type="Gene3D" id="3.30.559.30">
    <property type="entry name" value="Nonribosomal peptide synthetase, condensation domain"/>
    <property type="match status" value="1"/>
</dbReference>
<protein>
    <submittedName>
        <fullName evidence="2">Uncharacterized protein</fullName>
    </submittedName>
</protein>
<evidence type="ECO:0000313" key="3">
    <source>
        <dbReference type="Proteomes" id="UP000191500"/>
    </source>
</evidence>
<accession>A0A1V6V2Y0</accession>
<feature type="region of interest" description="Disordered" evidence="1">
    <location>
        <begin position="1"/>
        <end position="20"/>
    </location>
</feature>
<evidence type="ECO:0000256" key="1">
    <source>
        <dbReference type="SAM" id="MobiDB-lite"/>
    </source>
</evidence>
<name>A0A1V6V2Y0_9EURO</name>